<comment type="similarity">
    <text evidence="4">Belongs to the ERG4/ERG24 family.</text>
</comment>
<keyword evidence="11 27" id="KW-0067">ATP-binding</keyword>
<dbReference type="GO" id="GO:0007052">
    <property type="term" value="P:mitotic spindle organization"/>
    <property type="evidence" value="ECO:0007669"/>
    <property type="project" value="TreeGrafter"/>
</dbReference>
<evidence type="ECO:0000256" key="21">
    <source>
        <dbReference type="ARBA" id="ARBA00023221"/>
    </source>
</evidence>
<dbReference type="GO" id="GO:0008017">
    <property type="term" value="F:microtubule binding"/>
    <property type="evidence" value="ECO:0007669"/>
    <property type="project" value="InterPro"/>
</dbReference>
<evidence type="ECO:0000256" key="1">
    <source>
        <dbReference type="ARBA" id="ARBA00004141"/>
    </source>
</evidence>
<keyword evidence="12" id="KW-0521">NADP</keyword>
<keyword evidence="7" id="KW-0153">Cholesterol metabolism</keyword>
<keyword evidence="18" id="KW-0443">Lipid metabolism</keyword>
<name>A0AAW2ZP72_9EUKA</name>
<dbReference type="GO" id="GO:0047598">
    <property type="term" value="F:7-dehydrocholesterol reductase activity"/>
    <property type="evidence" value="ECO:0007669"/>
    <property type="project" value="UniProtKB-EC"/>
</dbReference>
<evidence type="ECO:0000256" key="17">
    <source>
        <dbReference type="ARBA" id="ARBA00023054"/>
    </source>
</evidence>
<dbReference type="SUPFAM" id="SSF57997">
    <property type="entry name" value="Tropomyosin"/>
    <property type="match status" value="1"/>
</dbReference>
<evidence type="ECO:0000256" key="20">
    <source>
        <dbReference type="ARBA" id="ARBA00023166"/>
    </source>
</evidence>
<gene>
    <name evidence="31" type="ORF">AKO1_009772</name>
</gene>
<feature type="domain" description="Kinesin motor" evidence="30">
    <location>
        <begin position="437"/>
        <end position="771"/>
    </location>
</feature>
<dbReference type="GO" id="GO:0005524">
    <property type="term" value="F:ATP binding"/>
    <property type="evidence" value="ECO:0007669"/>
    <property type="project" value="UniProtKB-UniRule"/>
</dbReference>
<dbReference type="InterPro" id="IPR018083">
    <property type="entry name" value="Sterol_reductase_CS"/>
</dbReference>
<dbReference type="InterPro" id="IPR036961">
    <property type="entry name" value="Kinesin_motor_dom_sf"/>
</dbReference>
<evidence type="ECO:0000313" key="31">
    <source>
        <dbReference type="EMBL" id="KAL0490966.1"/>
    </source>
</evidence>
<keyword evidence="21" id="KW-0753">Steroid metabolism</keyword>
<comment type="subcellular location">
    <subcellularLocation>
        <location evidence="2">Cytoplasm</location>
    </subcellularLocation>
    <subcellularLocation>
        <location evidence="1">Membrane</location>
        <topology evidence="1">Multi-pass membrane protein</topology>
    </subcellularLocation>
</comment>
<comment type="caution">
    <text evidence="31">The sequence shown here is derived from an EMBL/GenBank/DDBJ whole genome shotgun (WGS) entry which is preliminary data.</text>
</comment>
<dbReference type="GO" id="GO:0005737">
    <property type="term" value="C:cytoplasm"/>
    <property type="evidence" value="ECO:0007669"/>
    <property type="project" value="UniProtKB-SubCell"/>
</dbReference>
<evidence type="ECO:0000256" key="8">
    <source>
        <dbReference type="ARBA" id="ARBA00022692"/>
    </source>
</evidence>
<dbReference type="Proteomes" id="UP001431209">
    <property type="component" value="Unassembled WGS sequence"/>
</dbReference>
<reference evidence="31 32" key="1">
    <citation type="submission" date="2024-03" db="EMBL/GenBank/DDBJ databases">
        <title>The Acrasis kona genome and developmental transcriptomes reveal deep origins of eukaryotic multicellular pathways.</title>
        <authorList>
            <person name="Sheikh S."/>
            <person name="Fu C.-J."/>
            <person name="Brown M.W."/>
            <person name="Baldauf S.L."/>
        </authorList>
    </citation>
    <scope>NUCLEOTIDE SEQUENCE [LARGE SCALE GENOMIC DNA]</scope>
    <source>
        <strain evidence="31 32">ATCC MYA-3509</strain>
    </source>
</reference>
<evidence type="ECO:0000256" key="27">
    <source>
        <dbReference type="PROSITE-ProRule" id="PRU00283"/>
    </source>
</evidence>
<evidence type="ECO:0000256" key="10">
    <source>
        <dbReference type="ARBA" id="ARBA00022778"/>
    </source>
</evidence>
<keyword evidence="32" id="KW-1185">Reference proteome</keyword>
<comment type="pathway">
    <text evidence="3">Steroid biosynthesis; cholesterol biosynthesis.</text>
</comment>
<dbReference type="EC" id="1.3.1.21" evidence="22"/>
<comment type="catalytic activity">
    <reaction evidence="25">
        <text>cholesterol + NADP(+) = 7-dehydrocholesterol + NADPH + H(+)</text>
        <dbReference type="Rhea" id="RHEA:23984"/>
        <dbReference type="ChEBI" id="CHEBI:15378"/>
        <dbReference type="ChEBI" id="CHEBI:16113"/>
        <dbReference type="ChEBI" id="CHEBI:17759"/>
        <dbReference type="ChEBI" id="CHEBI:57783"/>
        <dbReference type="ChEBI" id="CHEBI:58349"/>
        <dbReference type="EC" id="1.3.1.21"/>
    </reaction>
    <physiologicalReaction direction="right-to-left" evidence="25">
        <dbReference type="Rhea" id="RHEA:23986"/>
    </physiologicalReaction>
</comment>
<organism evidence="31 32">
    <name type="scientific">Acrasis kona</name>
    <dbReference type="NCBI Taxonomy" id="1008807"/>
    <lineage>
        <taxon>Eukaryota</taxon>
        <taxon>Discoba</taxon>
        <taxon>Heterolobosea</taxon>
        <taxon>Tetramitia</taxon>
        <taxon>Eutetramitia</taxon>
        <taxon>Acrasidae</taxon>
        <taxon>Acrasis</taxon>
    </lineage>
</organism>
<evidence type="ECO:0000256" key="18">
    <source>
        <dbReference type="ARBA" id="ARBA00023098"/>
    </source>
</evidence>
<keyword evidence="6" id="KW-0444">Lipid biosynthesis</keyword>
<keyword evidence="16" id="KW-0756">Sterol biosynthesis</keyword>
<dbReference type="CDD" id="cd00106">
    <property type="entry name" value="KISc"/>
    <property type="match status" value="1"/>
</dbReference>
<dbReference type="Gene3D" id="1.10.287.1490">
    <property type="match status" value="1"/>
</dbReference>
<keyword evidence="8 29" id="KW-0812">Transmembrane</keyword>
<evidence type="ECO:0000256" key="12">
    <source>
        <dbReference type="ARBA" id="ARBA00022857"/>
    </source>
</evidence>
<evidence type="ECO:0000256" key="15">
    <source>
        <dbReference type="ARBA" id="ARBA00023002"/>
    </source>
</evidence>
<feature type="coiled-coil region" evidence="28">
    <location>
        <begin position="904"/>
        <end position="1078"/>
    </location>
</feature>
<keyword evidence="9 27" id="KW-0547">Nucleotide-binding</keyword>
<keyword evidence="15" id="KW-0560">Oxidoreductase</keyword>
<feature type="transmembrane region" description="Helical" evidence="29">
    <location>
        <begin position="104"/>
        <end position="123"/>
    </location>
</feature>
<evidence type="ECO:0000313" key="32">
    <source>
        <dbReference type="Proteomes" id="UP001431209"/>
    </source>
</evidence>
<evidence type="ECO:0000256" key="22">
    <source>
        <dbReference type="ARBA" id="ARBA00038851"/>
    </source>
</evidence>
<dbReference type="PANTHER" id="PTHR47969:SF15">
    <property type="entry name" value="CHROMOSOME-ASSOCIATED KINESIN KIF4A-RELATED"/>
    <property type="match status" value="1"/>
</dbReference>
<feature type="coiled-coil region" evidence="28">
    <location>
        <begin position="794"/>
        <end position="849"/>
    </location>
</feature>
<evidence type="ECO:0000256" key="29">
    <source>
        <dbReference type="SAM" id="Phobius"/>
    </source>
</evidence>
<feature type="coiled-coil region" evidence="28">
    <location>
        <begin position="1373"/>
        <end position="1496"/>
    </location>
</feature>
<dbReference type="InterPro" id="IPR027417">
    <property type="entry name" value="P-loop_NTPase"/>
</dbReference>
<evidence type="ECO:0000256" key="13">
    <source>
        <dbReference type="ARBA" id="ARBA00022955"/>
    </source>
</evidence>
<dbReference type="GO" id="GO:0007018">
    <property type="term" value="P:microtubule-based movement"/>
    <property type="evidence" value="ECO:0007669"/>
    <property type="project" value="InterPro"/>
</dbReference>
<keyword evidence="13" id="KW-0752">Steroid biosynthesis</keyword>
<dbReference type="PROSITE" id="PS01017">
    <property type="entry name" value="STEROL_REDUCT_1"/>
    <property type="match status" value="1"/>
</dbReference>
<feature type="transmembrane region" description="Helical" evidence="29">
    <location>
        <begin position="61"/>
        <end position="80"/>
    </location>
</feature>
<evidence type="ECO:0000256" key="9">
    <source>
        <dbReference type="ARBA" id="ARBA00022741"/>
    </source>
</evidence>
<dbReference type="EMBL" id="JAOPGA020001738">
    <property type="protein sequence ID" value="KAL0490966.1"/>
    <property type="molecule type" value="Genomic_DNA"/>
</dbReference>
<evidence type="ECO:0000256" key="23">
    <source>
        <dbReference type="ARBA" id="ARBA00039984"/>
    </source>
</evidence>
<feature type="binding site" evidence="27">
    <location>
        <begin position="520"/>
        <end position="527"/>
    </location>
    <ligand>
        <name>ATP</name>
        <dbReference type="ChEBI" id="CHEBI:30616"/>
    </ligand>
</feature>
<keyword evidence="19 29" id="KW-0472">Membrane</keyword>
<dbReference type="GO" id="GO:0006695">
    <property type="term" value="P:cholesterol biosynthetic process"/>
    <property type="evidence" value="ECO:0007669"/>
    <property type="project" value="UniProtKB-KW"/>
</dbReference>
<dbReference type="PANTHER" id="PTHR47969">
    <property type="entry name" value="CHROMOSOME-ASSOCIATED KINESIN KIF4A-RELATED"/>
    <property type="match status" value="1"/>
</dbReference>
<evidence type="ECO:0000256" key="7">
    <source>
        <dbReference type="ARBA" id="ARBA00022548"/>
    </source>
</evidence>
<feature type="coiled-coil region" evidence="28">
    <location>
        <begin position="1107"/>
        <end position="1323"/>
    </location>
</feature>
<keyword evidence="5" id="KW-0963">Cytoplasm</keyword>
<dbReference type="GO" id="GO:0003777">
    <property type="term" value="F:microtubule motor activity"/>
    <property type="evidence" value="ECO:0007669"/>
    <property type="project" value="InterPro"/>
</dbReference>
<evidence type="ECO:0000256" key="6">
    <source>
        <dbReference type="ARBA" id="ARBA00022516"/>
    </source>
</evidence>
<dbReference type="Pfam" id="PF00225">
    <property type="entry name" value="Kinesin"/>
    <property type="match status" value="1"/>
</dbReference>
<comment type="similarity">
    <text evidence="27">Belongs to the TRAFAC class myosin-kinesin ATPase superfamily. Kinesin family.</text>
</comment>
<dbReference type="Pfam" id="PF01222">
    <property type="entry name" value="ERG4_ERG24"/>
    <property type="match status" value="1"/>
</dbReference>
<evidence type="ECO:0000256" key="2">
    <source>
        <dbReference type="ARBA" id="ARBA00004496"/>
    </source>
</evidence>
<evidence type="ECO:0000256" key="16">
    <source>
        <dbReference type="ARBA" id="ARBA00023011"/>
    </source>
</evidence>
<feature type="transmembrane region" description="Helical" evidence="29">
    <location>
        <begin position="135"/>
        <end position="156"/>
    </location>
</feature>
<proteinExistence type="inferred from homology"/>
<dbReference type="SUPFAM" id="SSF52540">
    <property type="entry name" value="P-loop containing nucleoside triphosphate hydrolases"/>
    <property type="match status" value="1"/>
</dbReference>
<accession>A0AAW2ZP72</accession>
<dbReference type="Gene3D" id="3.40.850.10">
    <property type="entry name" value="Kinesin motor domain"/>
    <property type="match status" value="1"/>
</dbReference>
<evidence type="ECO:0000256" key="26">
    <source>
        <dbReference type="ARBA" id="ARBA00047826"/>
    </source>
</evidence>
<dbReference type="PRINTS" id="PR00380">
    <property type="entry name" value="KINESINHEAVY"/>
</dbReference>
<evidence type="ECO:0000256" key="28">
    <source>
        <dbReference type="SAM" id="Coils"/>
    </source>
</evidence>
<evidence type="ECO:0000256" key="14">
    <source>
        <dbReference type="ARBA" id="ARBA00022989"/>
    </source>
</evidence>
<dbReference type="GO" id="GO:0051231">
    <property type="term" value="P:spindle elongation"/>
    <property type="evidence" value="ECO:0007669"/>
    <property type="project" value="TreeGrafter"/>
</dbReference>
<dbReference type="SMART" id="SM00129">
    <property type="entry name" value="KISc"/>
    <property type="match status" value="1"/>
</dbReference>
<evidence type="ECO:0000256" key="19">
    <source>
        <dbReference type="ARBA" id="ARBA00023136"/>
    </source>
</evidence>
<sequence>MAYAQFHVKSAMQLTIMVFCSSLVYLLRLSLYQFRGSIVEAVSHVSSPLDVFQMLPKFKPFAIYIYACWFLFQVFLYVMLPSKKWFGRTTDAGNLLEYNNVNGIYAWIVSHIAFLSGVYLGLWNGGIIYDYANSFLYITTVLGVLGSFGFLFKGFFFPTNSDVFYSGNPIYDYFAGIELNPRIGSYDIKLFLNGRPGIVAWTMINLSMAFKQYELYGQVTNSMILVNIIHQIYVLDFFYHEGWYLGTIDIIHERLGWFLCFGDLVWLPFMYTLQCQYLVENPIVLPTPFLLFLYALTFSGYYIFRTANNQKDFARRTKGMENMWGKKPDVINATYKTPNGTTHNTLILASGWWGISRHFNYVGDLMMCWAMCLACGTEHILPYFYVVFMIILLSHRAWRDDIKCLEKYGRSWELYMKKVPYRILPYFEMSVCADKQRIKVYVRTRPALPNELEVDDAENCVKVLDDKTIVVGQDIKEDKTFAFDGVFGPSHTNNDVFQQVAKETIDDVFKGYHSTILMYGQTGSGKTHTIGCKREDDLGIIPRTIQYIYDRIGSDSDHEYAVCMNYIQIYMEMIGDLLNSESKNLQIREDPSSGVYLAGVTDQPIESAEELMNYYTIGDECRETNSTKLNASSSRSHACLIINIEKRRKFTRKDYESENSEEVKGRHVTRANLFLVDLAGSERLKKTEATGMRKVEAGYINLSLANLGNVVQALSKKQSHIPYRDSKLTRLLQESLGGNGKTRIIVTIGPSSVHSQESIGTLLFGQRAMKVKNVATINETIDYKALALKLQSQLDTMEVEFREQTMDLEEMVEENEVLEKKYKSNVEVVKQLTVNLAKVESEKQAVESLVKGDVLNAEVKYQQVNDALEKKCAELTASFTAQCELLENKVKEKDTEIQHMNFEVMKKDKTIENLTTELAELTQSETHLKKSMEQLEKSVQDHTLKNCSLEYTLEQLQSANQTLNEKITSQDEQYQSVVDQNSKLSQDKVNLEHKLDASEKKIAEGINTIESLTLTQKFLSEDKAQLEQKTINLKHNIQTLKEQISKVEQDKQSIIDEKSQLSNLLESTKQDLSSLKGKTISQECVMEERQKSIDHLNNLISLARTDMQEQSAELKVMRQTNENLMKNMDQLHSEKSILENKNNELLLTMQQTEHDMSSAGASALYLQKEVDQLQQENEKIEARSASLESRLRDQEVSVSSLVGLLQGNKSHTEQIESELSKASQENKSLLEDCKKFEIKTMELHNQVQNTLTQLNTTTSQLNQVTNQRDSLADQVTTMNNQVSSLQVKISELNNSHQVNDQKYKSAQEELINQQSTITNLNQTIQHMISSTSQRDQELIQSNQKIQVERDRADHIALALENARQEQLQSTQQLSCIISEKNQLADQINSLNEEIETTRITFEKECEKLKMEMQHEKNVQVGQLQDELDQLQSLQQENTQTMMELQNQNQQMQQDKLQLETNLQVIGCKNESLEEEIDNTRARYNQSVQKISEMSNQLLHNQTSAQIITAKHDSLKSAVCLLENQVQEKDHVVEQLNCKMNEVKQSLFNAESENRIFKKQLSEILGKVQFSGGRHA</sequence>
<feature type="transmembrane region" description="Helical" evidence="29">
    <location>
        <begin position="215"/>
        <end position="235"/>
    </location>
</feature>
<feature type="transmembrane region" description="Helical" evidence="29">
    <location>
        <begin position="6"/>
        <end position="27"/>
    </location>
</feature>
<evidence type="ECO:0000256" key="4">
    <source>
        <dbReference type="ARBA" id="ARBA00005402"/>
    </source>
</evidence>
<evidence type="ECO:0000256" key="3">
    <source>
        <dbReference type="ARBA" id="ARBA00004770"/>
    </source>
</evidence>
<dbReference type="InterPro" id="IPR027640">
    <property type="entry name" value="Kinesin-like_fam"/>
</dbReference>
<dbReference type="PROSITE" id="PS50067">
    <property type="entry name" value="KINESIN_MOTOR_2"/>
    <property type="match status" value="1"/>
</dbReference>
<comment type="catalytic activity">
    <reaction evidence="26">
        <text>7-dehydrodesmosterol + NADPH + H(+) = desmosterol + NADP(+)</text>
        <dbReference type="Rhea" id="RHEA:46740"/>
        <dbReference type="ChEBI" id="CHEBI:15378"/>
        <dbReference type="ChEBI" id="CHEBI:17737"/>
        <dbReference type="ChEBI" id="CHEBI:27910"/>
        <dbReference type="ChEBI" id="CHEBI:57783"/>
        <dbReference type="ChEBI" id="CHEBI:58349"/>
    </reaction>
    <physiologicalReaction direction="left-to-right" evidence="26">
        <dbReference type="Rhea" id="RHEA:46741"/>
    </physiologicalReaction>
</comment>
<evidence type="ECO:0000259" key="30">
    <source>
        <dbReference type="PROSITE" id="PS50067"/>
    </source>
</evidence>
<dbReference type="GO" id="GO:0005875">
    <property type="term" value="C:microtubule associated complex"/>
    <property type="evidence" value="ECO:0007669"/>
    <property type="project" value="TreeGrafter"/>
</dbReference>
<evidence type="ECO:0000256" key="24">
    <source>
        <dbReference type="ARBA" id="ARBA00042688"/>
    </source>
</evidence>
<dbReference type="Gene3D" id="1.20.120.1630">
    <property type="match status" value="1"/>
</dbReference>
<keyword evidence="14 29" id="KW-1133">Transmembrane helix</keyword>
<feature type="transmembrane region" description="Helical" evidence="29">
    <location>
        <begin position="255"/>
        <end position="271"/>
    </location>
</feature>
<evidence type="ECO:0000256" key="11">
    <source>
        <dbReference type="ARBA" id="ARBA00022840"/>
    </source>
</evidence>
<dbReference type="InterPro" id="IPR001752">
    <property type="entry name" value="Kinesin_motor_dom"/>
</dbReference>
<dbReference type="InterPro" id="IPR001171">
    <property type="entry name" value="ERG24_DHCR-like"/>
</dbReference>
<keyword evidence="27" id="KW-0505">Motor protein</keyword>
<keyword evidence="17 28" id="KW-0175">Coiled coil</keyword>
<dbReference type="FunFam" id="1.20.120.1630:FF:000004">
    <property type="entry name" value="7-dehydrocholesterol reductase"/>
    <property type="match status" value="1"/>
</dbReference>
<keyword evidence="10" id="KW-0152">Cholesterol biosynthesis</keyword>
<feature type="transmembrane region" description="Helical" evidence="29">
    <location>
        <begin position="283"/>
        <end position="304"/>
    </location>
</feature>
<evidence type="ECO:0000256" key="25">
    <source>
        <dbReference type="ARBA" id="ARBA00047795"/>
    </source>
</evidence>
<evidence type="ECO:0000256" key="5">
    <source>
        <dbReference type="ARBA" id="ARBA00022490"/>
    </source>
</evidence>
<protein>
    <recommendedName>
        <fullName evidence="23">7-dehydrocholesterol reductase</fullName>
        <ecNumber evidence="22">1.3.1.21</ecNumber>
    </recommendedName>
    <alternativeName>
        <fullName evidence="24">Sterol Delta(7)-reductase</fullName>
    </alternativeName>
</protein>
<dbReference type="GO" id="GO:0016020">
    <property type="term" value="C:membrane"/>
    <property type="evidence" value="ECO:0007669"/>
    <property type="project" value="UniProtKB-SubCell"/>
</dbReference>
<keyword evidence="20" id="KW-1207">Sterol metabolism</keyword>